<dbReference type="InterPro" id="IPR003593">
    <property type="entry name" value="AAA+_ATPase"/>
</dbReference>
<sequence>MKIKRHYEKLEQFLEPNKVLVMYGPRRVGKTTLLRDFLAETKLRYRFDIGDDLSVRAALGAQEQKIIKEYAEGKELIVIDEAQKIPNIGAGLKIMVDTIPGIRVIATGSSSFELLGQIGEPLTGRKRTLTLFPIAQMELAAQVGRYDVKQSLSDTLVFGGYPEIASGDLSRAQKEEALKEIVNSYLLKDIFELDRVRSPKGLMDLLRLVAYQVGSEVALSELGTQIAMDTKTVARYLDLMEKAFVLFNLRGYSRNMRSEVTKKSKYYFYDNGVRNAVVANFNPIENRNDVGALWENFLVMEREKVRAYTPIHANPYFWRTWDRQEVDLVEEREGKLFGYEFKWGNTKVKEPRDWCGTYAEASYEVITTENYLPFVGVPDLTPHTIKTRRPRVGVTKVRH</sequence>
<proteinExistence type="predicted"/>
<dbReference type="Gene3D" id="3.40.50.300">
    <property type="entry name" value="P-loop containing nucleotide triphosphate hydrolases"/>
    <property type="match status" value="1"/>
</dbReference>
<accession>A0A1G2D4R6</accession>
<dbReference type="InterPro" id="IPR041682">
    <property type="entry name" value="AAA_14"/>
</dbReference>
<organism evidence="2 3">
    <name type="scientific">Candidatus Lloydbacteria bacterium RIFCSPHIGHO2_02_FULL_50_13</name>
    <dbReference type="NCBI Taxonomy" id="1798661"/>
    <lineage>
        <taxon>Bacteria</taxon>
        <taxon>Candidatus Lloydiibacteriota</taxon>
    </lineage>
</organism>
<dbReference type="PANTHER" id="PTHR43566:SF1">
    <property type="entry name" value="AAA+ ATPASE DOMAIN-CONTAINING PROTEIN"/>
    <property type="match status" value="1"/>
</dbReference>
<dbReference type="PANTHER" id="PTHR43566">
    <property type="entry name" value="CONSERVED PROTEIN"/>
    <property type="match status" value="1"/>
</dbReference>
<protein>
    <recommendedName>
        <fullName evidence="1">AAA+ ATPase domain-containing protein</fullName>
    </recommendedName>
</protein>
<dbReference type="Pfam" id="PF13173">
    <property type="entry name" value="AAA_14"/>
    <property type="match status" value="1"/>
</dbReference>
<dbReference type="SMART" id="SM00382">
    <property type="entry name" value="AAA"/>
    <property type="match status" value="1"/>
</dbReference>
<gene>
    <name evidence="2" type="ORF">A3D65_01925</name>
</gene>
<dbReference type="Pfam" id="PF13635">
    <property type="entry name" value="DUF4143"/>
    <property type="match status" value="1"/>
</dbReference>
<name>A0A1G2D4R6_9BACT</name>
<dbReference type="AlphaFoldDB" id="A0A1G2D4R6"/>
<comment type="caution">
    <text evidence="2">The sequence shown here is derived from an EMBL/GenBank/DDBJ whole genome shotgun (WGS) entry which is preliminary data.</text>
</comment>
<dbReference type="Proteomes" id="UP000177996">
    <property type="component" value="Unassembled WGS sequence"/>
</dbReference>
<dbReference type="EMBL" id="MHLL01000031">
    <property type="protein sequence ID" value="OGZ08636.1"/>
    <property type="molecule type" value="Genomic_DNA"/>
</dbReference>
<evidence type="ECO:0000259" key="1">
    <source>
        <dbReference type="SMART" id="SM00382"/>
    </source>
</evidence>
<reference evidence="2 3" key="1">
    <citation type="journal article" date="2016" name="Nat. Commun.">
        <title>Thousands of microbial genomes shed light on interconnected biogeochemical processes in an aquifer system.</title>
        <authorList>
            <person name="Anantharaman K."/>
            <person name="Brown C.T."/>
            <person name="Hug L.A."/>
            <person name="Sharon I."/>
            <person name="Castelle C.J."/>
            <person name="Probst A.J."/>
            <person name="Thomas B.C."/>
            <person name="Singh A."/>
            <person name="Wilkins M.J."/>
            <person name="Karaoz U."/>
            <person name="Brodie E.L."/>
            <person name="Williams K.H."/>
            <person name="Hubbard S.S."/>
            <person name="Banfield J.F."/>
        </authorList>
    </citation>
    <scope>NUCLEOTIDE SEQUENCE [LARGE SCALE GENOMIC DNA]</scope>
</reference>
<dbReference type="SUPFAM" id="SSF52540">
    <property type="entry name" value="P-loop containing nucleoside triphosphate hydrolases"/>
    <property type="match status" value="1"/>
</dbReference>
<dbReference type="InterPro" id="IPR025420">
    <property type="entry name" value="DUF4143"/>
</dbReference>
<evidence type="ECO:0000313" key="2">
    <source>
        <dbReference type="EMBL" id="OGZ08636.1"/>
    </source>
</evidence>
<dbReference type="InterPro" id="IPR027417">
    <property type="entry name" value="P-loop_NTPase"/>
</dbReference>
<feature type="domain" description="AAA+ ATPase" evidence="1">
    <location>
        <begin position="16"/>
        <end position="138"/>
    </location>
</feature>
<evidence type="ECO:0000313" key="3">
    <source>
        <dbReference type="Proteomes" id="UP000177996"/>
    </source>
</evidence>